<comment type="caution">
    <text evidence="2">The sequence shown here is derived from an EMBL/GenBank/DDBJ whole genome shotgun (WGS) entry which is preliminary data.</text>
</comment>
<keyword evidence="3" id="KW-1185">Reference proteome</keyword>
<evidence type="ECO:0000313" key="3">
    <source>
        <dbReference type="Proteomes" id="UP000565441"/>
    </source>
</evidence>
<organism evidence="2 3">
    <name type="scientific">Tricholomella constricta</name>
    <dbReference type="NCBI Taxonomy" id="117010"/>
    <lineage>
        <taxon>Eukaryota</taxon>
        <taxon>Fungi</taxon>
        <taxon>Dikarya</taxon>
        <taxon>Basidiomycota</taxon>
        <taxon>Agaricomycotina</taxon>
        <taxon>Agaricomycetes</taxon>
        <taxon>Agaricomycetidae</taxon>
        <taxon>Agaricales</taxon>
        <taxon>Tricholomatineae</taxon>
        <taxon>Lyophyllaceae</taxon>
        <taxon>Tricholomella</taxon>
    </lineage>
</organism>
<evidence type="ECO:0000256" key="1">
    <source>
        <dbReference type="SAM" id="MobiDB-lite"/>
    </source>
</evidence>
<protein>
    <submittedName>
        <fullName evidence="2">Uncharacterized protein</fullName>
    </submittedName>
</protein>
<name>A0A8H5LW19_9AGAR</name>
<proteinExistence type="predicted"/>
<dbReference type="Proteomes" id="UP000565441">
    <property type="component" value="Unassembled WGS sequence"/>
</dbReference>
<gene>
    <name evidence="2" type="ORF">D9615_009633</name>
</gene>
<evidence type="ECO:0000313" key="2">
    <source>
        <dbReference type="EMBL" id="KAF5371499.1"/>
    </source>
</evidence>
<dbReference type="AlphaFoldDB" id="A0A8H5LW19"/>
<accession>A0A8H5LW19</accession>
<feature type="region of interest" description="Disordered" evidence="1">
    <location>
        <begin position="1"/>
        <end position="24"/>
    </location>
</feature>
<reference evidence="2 3" key="1">
    <citation type="journal article" date="2020" name="ISME J.">
        <title>Uncovering the hidden diversity of litter-decomposition mechanisms in mushroom-forming fungi.</title>
        <authorList>
            <person name="Floudas D."/>
            <person name="Bentzer J."/>
            <person name="Ahren D."/>
            <person name="Johansson T."/>
            <person name="Persson P."/>
            <person name="Tunlid A."/>
        </authorList>
    </citation>
    <scope>NUCLEOTIDE SEQUENCE [LARGE SCALE GENOMIC DNA]</scope>
    <source>
        <strain evidence="2 3">CBS 661.87</strain>
    </source>
</reference>
<feature type="compositionally biased region" description="Polar residues" evidence="1">
    <location>
        <begin position="8"/>
        <end position="24"/>
    </location>
</feature>
<sequence length="72" mass="7655">MALLSGRPNESQPPNNPQDSEQQSLLKMHEVLEARQAGAATSGSATALAFVTARASKATVLIVKRISGYEMK</sequence>
<dbReference type="EMBL" id="JAACJP010000046">
    <property type="protein sequence ID" value="KAF5371499.1"/>
    <property type="molecule type" value="Genomic_DNA"/>
</dbReference>